<dbReference type="EMBL" id="UYRT01084742">
    <property type="protein sequence ID" value="VDN29242.1"/>
    <property type="molecule type" value="Genomic_DNA"/>
</dbReference>
<keyword evidence="2" id="KW-1185">Reference proteome</keyword>
<dbReference type="AlphaFoldDB" id="A0A183E845"/>
<organism evidence="3">
    <name type="scientific">Gongylonema pulchrum</name>
    <dbReference type="NCBI Taxonomy" id="637853"/>
    <lineage>
        <taxon>Eukaryota</taxon>
        <taxon>Metazoa</taxon>
        <taxon>Ecdysozoa</taxon>
        <taxon>Nematoda</taxon>
        <taxon>Chromadorea</taxon>
        <taxon>Rhabditida</taxon>
        <taxon>Spirurina</taxon>
        <taxon>Spiruromorpha</taxon>
        <taxon>Spiruroidea</taxon>
        <taxon>Gongylonematidae</taxon>
        <taxon>Gongylonema</taxon>
    </lineage>
</organism>
<name>A0A183E845_9BILA</name>
<reference evidence="1 2" key="2">
    <citation type="submission" date="2018-11" db="EMBL/GenBank/DDBJ databases">
        <authorList>
            <consortium name="Pathogen Informatics"/>
        </authorList>
    </citation>
    <scope>NUCLEOTIDE SEQUENCE [LARGE SCALE GENOMIC DNA]</scope>
</reference>
<evidence type="ECO:0000313" key="2">
    <source>
        <dbReference type="Proteomes" id="UP000271098"/>
    </source>
</evidence>
<dbReference type="Proteomes" id="UP000271098">
    <property type="component" value="Unassembled WGS sequence"/>
</dbReference>
<evidence type="ECO:0000313" key="3">
    <source>
        <dbReference type="WBParaSite" id="GPUH_0001715801-mRNA-1"/>
    </source>
</evidence>
<evidence type="ECO:0000313" key="1">
    <source>
        <dbReference type="EMBL" id="VDN29242.1"/>
    </source>
</evidence>
<proteinExistence type="predicted"/>
<reference evidence="3" key="1">
    <citation type="submission" date="2016-06" db="UniProtKB">
        <authorList>
            <consortium name="WormBaseParasite"/>
        </authorList>
    </citation>
    <scope>IDENTIFICATION</scope>
</reference>
<accession>A0A183E845</accession>
<dbReference type="WBParaSite" id="GPUH_0001715801-mRNA-1">
    <property type="protein sequence ID" value="GPUH_0001715801-mRNA-1"/>
    <property type="gene ID" value="GPUH_0001715801"/>
</dbReference>
<protein>
    <submittedName>
        <fullName evidence="1 3">Uncharacterized protein</fullName>
    </submittedName>
</protein>
<gene>
    <name evidence="1" type="ORF">GPUH_LOCUS17135</name>
</gene>
<sequence>MDWELPDKVLASGYFEVSKKEYFLDVNDRLLCLLQRWQLRMGLVSSSPCLSCSSSSSSCSAAVLVHSFIEPR</sequence>